<protein>
    <submittedName>
        <fullName evidence="1">Uncharacterized protein</fullName>
    </submittedName>
</protein>
<keyword evidence="2" id="KW-1185">Reference proteome</keyword>
<comment type="caution">
    <text evidence="1">The sequence shown here is derived from an EMBL/GenBank/DDBJ whole genome shotgun (WGS) entry which is preliminary data.</text>
</comment>
<dbReference type="EMBL" id="NPKI01000008">
    <property type="protein sequence ID" value="PAQ03691.1"/>
    <property type="molecule type" value="Genomic_DNA"/>
</dbReference>
<gene>
    <name evidence="1" type="ORF">CIT25_04025</name>
</gene>
<dbReference type="Proteomes" id="UP000216215">
    <property type="component" value="Unassembled WGS sequence"/>
</dbReference>
<sequence>MALTVKISKSGAITIRVRKADLKRAAVWLTEFEHYDEKSGDILVPKVTDPAAFAKAVYHQLNDEEEDGTTIVHRMFDDAIKEAVEQGAEGIVFPDDKEYGRKSVAR</sequence>
<evidence type="ECO:0000313" key="1">
    <source>
        <dbReference type="EMBL" id="PAQ03691.1"/>
    </source>
</evidence>
<reference evidence="2" key="1">
    <citation type="submission" date="2017-08" db="EMBL/GenBank/DDBJ databases">
        <title>Mesorhizobium wenxinae sp. nov., a novel rhizobial species isolated from root nodules of chickpea (Cicer arietinum L.).</title>
        <authorList>
            <person name="Zhang J."/>
        </authorList>
    </citation>
    <scope>NUCLEOTIDE SEQUENCE [LARGE SCALE GENOMIC DNA]</scope>
    <source>
        <strain evidence="2">USDA 3392</strain>
    </source>
</reference>
<accession>A0AB36RGT4</accession>
<proteinExistence type="predicted"/>
<evidence type="ECO:0000313" key="2">
    <source>
        <dbReference type="Proteomes" id="UP000216215"/>
    </source>
</evidence>
<dbReference type="RefSeq" id="WP_095483264.1">
    <property type="nucleotide sequence ID" value="NZ_CP088151.1"/>
</dbReference>
<organism evidence="1 2">
    <name type="scientific">Mesorhizobium mediterraneum</name>
    <dbReference type="NCBI Taxonomy" id="43617"/>
    <lineage>
        <taxon>Bacteria</taxon>
        <taxon>Pseudomonadati</taxon>
        <taxon>Pseudomonadota</taxon>
        <taxon>Alphaproteobacteria</taxon>
        <taxon>Hyphomicrobiales</taxon>
        <taxon>Phyllobacteriaceae</taxon>
        <taxon>Mesorhizobium</taxon>
    </lineage>
</organism>
<dbReference type="AlphaFoldDB" id="A0AB36RGT4"/>
<name>A0AB36RGT4_9HYPH</name>